<dbReference type="AlphaFoldDB" id="A0A075A1T4"/>
<name>A0A075A1T4_OPIVI</name>
<dbReference type="KEGG" id="ovi:T265_01622"/>
<keyword evidence="1" id="KW-1133">Transmembrane helix</keyword>
<keyword evidence="1" id="KW-0812">Transmembrane</keyword>
<keyword evidence="1" id="KW-0472">Membrane</keyword>
<keyword evidence="3" id="KW-1185">Reference proteome</keyword>
<proteinExistence type="predicted"/>
<sequence length="146" mass="16467">MVVEHGLFKRRHLAELSPGSILDYTMSPCLYVFDSVFRLMRSYVFCSTLSITAFMAIMAMISGDPSNLGDPRCPNSDEQALITELVYIRHQRPCSLQTSHTGKASLRKIGLALEHGYPVSHYLNNVCDDRREYKTTAESPIVYCQA</sequence>
<organism evidence="2 3">
    <name type="scientific">Opisthorchis viverrini</name>
    <name type="common">Southeast Asian liver fluke</name>
    <dbReference type="NCBI Taxonomy" id="6198"/>
    <lineage>
        <taxon>Eukaryota</taxon>
        <taxon>Metazoa</taxon>
        <taxon>Spiralia</taxon>
        <taxon>Lophotrochozoa</taxon>
        <taxon>Platyhelminthes</taxon>
        <taxon>Trematoda</taxon>
        <taxon>Digenea</taxon>
        <taxon>Opisthorchiida</taxon>
        <taxon>Opisthorchiata</taxon>
        <taxon>Opisthorchiidae</taxon>
        <taxon>Opisthorchis</taxon>
    </lineage>
</organism>
<evidence type="ECO:0000256" key="1">
    <source>
        <dbReference type="SAM" id="Phobius"/>
    </source>
</evidence>
<evidence type="ECO:0000313" key="2">
    <source>
        <dbReference type="EMBL" id="KER32187.1"/>
    </source>
</evidence>
<reference evidence="2 3" key="1">
    <citation type="submission" date="2013-11" db="EMBL/GenBank/DDBJ databases">
        <title>Opisthorchis viverrini - life in the bile duct.</title>
        <authorList>
            <person name="Young N.D."/>
            <person name="Nagarajan N."/>
            <person name="Lin S.J."/>
            <person name="Korhonen P.K."/>
            <person name="Jex A.R."/>
            <person name="Hall R.S."/>
            <person name="Safavi-Hemami H."/>
            <person name="Kaewkong W."/>
            <person name="Bertrand D."/>
            <person name="Gao S."/>
            <person name="Seet Q."/>
            <person name="Wongkham S."/>
            <person name="Teh B.T."/>
            <person name="Wongkham C."/>
            <person name="Intapan P.M."/>
            <person name="Maleewong W."/>
            <person name="Yang X."/>
            <person name="Hu M."/>
            <person name="Wang Z."/>
            <person name="Hofmann A."/>
            <person name="Sternberg P.W."/>
            <person name="Tan P."/>
            <person name="Wang J."/>
            <person name="Gasser R.B."/>
        </authorList>
    </citation>
    <scope>NUCLEOTIDE SEQUENCE [LARGE SCALE GENOMIC DNA]</scope>
</reference>
<dbReference type="RefSeq" id="XP_009163952.1">
    <property type="nucleotide sequence ID" value="XM_009165688.1"/>
</dbReference>
<gene>
    <name evidence="2" type="ORF">T265_01622</name>
</gene>
<accession>A0A075A1T4</accession>
<evidence type="ECO:0000313" key="3">
    <source>
        <dbReference type="Proteomes" id="UP000054324"/>
    </source>
</evidence>
<dbReference type="Proteomes" id="UP000054324">
    <property type="component" value="Unassembled WGS sequence"/>
</dbReference>
<dbReference type="EMBL" id="KL596636">
    <property type="protein sequence ID" value="KER32187.1"/>
    <property type="molecule type" value="Genomic_DNA"/>
</dbReference>
<protein>
    <submittedName>
        <fullName evidence="2">Uncharacterized protein</fullName>
    </submittedName>
</protein>
<dbReference type="GeneID" id="20315810"/>
<dbReference type="CTD" id="20315810"/>
<feature type="transmembrane region" description="Helical" evidence="1">
    <location>
        <begin position="43"/>
        <end position="63"/>
    </location>
</feature>